<dbReference type="EMBL" id="BGZK01000844">
    <property type="protein sequence ID" value="GBP62599.1"/>
    <property type="molecule type" value="Genomic_DNA"/>
</dbReference>
<dbReference type="AlphaFoldDB" id="A0A4C1XJW5"/>
<proteinExistence type="predicted"/>
<feature type="compositionally biased region" description="Basic and acidic residues" evidence="1">
    <location>
        <begin position="8"/>
        <end position="28"/>
    </location>
</feature>
<reference evidence="2 3" key="1">
    <citation type="journal article" date="2019" name="Commun. Biol.">
        <title>The bagworm genome reveals a unique fibroin gene that provides high tensile strength.</title>
        <authorList>
            <person name="Kono N."/>
            <person name="Nakamura H."/>
            <person name="Ohtoshi R."/>
            <person name="Tomita M."/>
            <person name="Numata K."/>
            <person name="Arakawa K."/>
        </authorList>
    </citation>
    <scope>NUCLEOTIDE SEQUENCE [LARGE SCALE GENOMIC DNA]</scope>
</reference>
<evidence type="ECO:0000313" key="3">
    <source>
        <dbReference type="Proteomes" id="UP000299102"/>
    </source>
</evidence>
<evidence type="ECO:0000256" key="1">
    <source>
        <dbReference type="SAM" id="MobiDB-lite"/>
    </source>
</evidence>
<accession>A0A4C1XJW5</accession>
<keyword evidence="3" id="KW-1185">Reference proteome</keyword>
<sequence>MVRTLLDITKEGDPSPAEHRPIDDRGRGMEYCTNSREVAERSTPPKRNPQDASSNPRIKPGRPSRREMGPQMDLLWASKGPLPTWTRWGRIPDKKTPVHEARVSPLSRICGQNRSRKFHERNVRAHTATSCEGRRTCDVNSLDIAGINGDSLTPVRTAERRVRRSLSTGPVVIVMINHCDYRIRH</sequence>
<dbReference type="Proteomes" id="UP000299102">
    <property type="component" value="Unassembled WGS sequence"/>
</dbReference>
<comment type="caution">
    <text evidence="2">The sequence shown here is derived from an EMBL/GenBank/DDBJ whole genome shotgun (WGS) entry which is preliminary data.</text>
</comment>
<protein>
    <submittedName>
        <fullName evidence="2">Uncharacterized protein</fullName>
    </submittedName>
</protein>
<organism evidence="2 3">
    <name type="scientific">Eumeta variegata</name>
    <name type="common">Bagworm moth</name>
    <name type="synonym">Eumeta japonica</name>
    <dbReference type="NCBI Taxonomy" id="151549"/>
    <lineage>
        <taxon>Eukaryota</taxon>
        <taxon>Metazoa</taxon>
        <taxon>Ecdysozoa</taxon>
        <taxon>Arthropoda</taxon>
        <taxon>Hexapoda</taxon>
        <taxon>Insecta</taxon>
        <taxon>Pterygota</taxon>
        <taxon>Neoptera</taxon>
        <taxon>Endopterygota</taxon>
        <taxon>Lepidoptera</taxon>
        <taxon>Glossata</taxon>
        <taxon>Ditrysia</taxon>
        <taxon>Tineoidea</taxon>
        <taxon>Psychidae</taxon>
        <taxon>Oiketicinae</taxon>
        <taxon>Eumeta</taxon>
    </lineage>
</organism>
<feature type="region of interest" description="Disordered" evidence="1">
    <location>
        <begin position="1"/>
        <end position="68"/>
    </location>
</feature>
<evidence type="ECO:0000313" key="2">
    <source>
        <dbReference type="EMBL" id="GBP62599.1"/>
    </source>
</evidence>
<gene>
    <name evidence="2" type="ORF">EVAR_47036_1</name>
</gene>
<name>A0A4C1XJW5_EUMVA</name>